<evidence type="ECO:0000256" key="4">
    <source>
        <dbReference type="ARBA" id="ARBA00023110"/>
    </source>
</evidence>
<name>A0A940PRZ4_9MICO</name>
<dbReference type="Proteomes" id="UP000675163">
    <property type="component" value="Unassembled WGS sequence"/>
</dbReference>
<gene>
    <name evidence="9" type="ORF">JOF28_000925</name>
</gene>
<dbReference type="Gene3D" id="3.10.50.40">
    <property type="match status" value="1"/>
</dbReference>
<evidence type="ECO:0000313" key="10">
    <source>
        <dbReference type="Proteomes" id="UP000675163"/>
    </source>
</evidence>
<dbReference type="InterPro" id="IPR001179">
    <property type="entry name" value="PPIase_FKBP_dom"/>
</dbReference>
<dbReference type="EMBL" id="JAFIDA010000001">
    <property type="protein sequence ID" value="MBP1325693.1"/>
    <property type="molecule type" value="Genomic_DNA"/>
</dbReference>
<feature type="domain" description="PPIase FKBP-type" evidence="8">
    <location>
        <begin position="253"/>
        <end position="342"/>
    </location>
</feature>
<dbReference type="SUPFAM" id="SSF54534">
    <property type="entry name" value="FKBP-like"/>
    <property type="match status" value="1"/>
</dbReference>
<feature type="signal peptide" evidence="7">
    <location>
        <begin position="1"/>
        <end position="23"/>
    </location>
</feature>
<comment type="caution">
    <text evidence="9">The sequence shown here is derived from an EMBL/GenBank/DDBJ whole genome shotgun (WGS) entry which is preliminary data.</text>
</comment>
<evidence type="ECO:0000256" key="5">
    <source>
        <dbReference type="ARBA" id="ARBA00023235"/>
    </source>
</evidence>
<evidence type="ECO:0000313" key="9">
    <source>
        <dbReference type="EMBL" id="MBP1325693.1"/>
    </source>
</evidence>
<accession>A0A940PRZ4</accession>
<keyword evidence="7" id="KW-0732">Signal</keyword>
<protein>
    <recommendedName>
        <fullName evidence="3 6">peptidylprolyl isomerase</fullName>
        <ecNumber evidence="3 6">5.2.1.8</ecNumber>
    </recommendedName>
</protein>
<evidence type="ECO:0000256" key="6">
    <source>
        <dbReference type="PROSITE-ProRule" id="PRU00277"/>
    </source>
</evidence>
<comment type="catalytic activity">
    <reaction evidence="1 6">
        <text>[protein]-peptidylproline (omega=180) = [protein]-peptidylproline (omega=0)</text>
        <dbReference type="Rhea" id="RHEA:16237"/>
        <dbReference type="Rhea" id="RHEA-COMP:10747"/>
        <dbReference type="Rhea" id="RHEA-COMP:10748"/>
        <dbReference type="ChEBI" id="CHEBI:83833"/>
        <dbReference type="ChEBI" id="CHEBI:83834"/>
        <dbReference type="EC" id="5.2.1.8"/>
    </reaction>
</comment>
<organism evidence="9 10">
    <name type="scientific">Leucobacter exalbidus</name>
    <dbReference type="NCBI Taxonomy" id="662960"/>
    <lineage>
        <taxon>Bacteria</taxon>
        <taxon>Bacillati</taxon>
        <taxon>Actinomycetota</taxon>
        <taxon>Actinomycetes</taxon>
        <taxon>Micrococcales</taxon>
        <taxon>Microbacteriaceae</taxon>
        <taxon>Leucobacter</taxon>
    </lineage>
</organism>
<keyword evidence="10" id="KW-1185">Reference proteome</keyword>
<dbReference type="EC" id="5.2.1.8" evidence="3 6"/>
<dbReference type="PANTHER" id="PTHR43811:SF19">
    <property type="entry name" value="39 KDA FK506-BINDING NUCLEAR PROTEIN"/>
    <property type="match status" value="1"/>
</dbReference>
<dbReference type="PANTHER" id="PTHR43811">
    <property type="entry name" value="FKBP-TYPE PEPTIDYL-PROLYL CIS-TRANS ISOMERASE FKPA"/>
    <property type="match status" value="1"/>
</dbReference>
<keyword evidence="4 6" id="KW-0697">Rotamase</keyword>
<evidence type="ECO:0000256" key="2">
    <source>
        <dbReference type="ARBA" id="ARBA00006577"/>
    </source>
</evidence>
<dbReference type="Pfam" id="PF00254">
    <property type="entry name" value="FKBP_C"/>
    <property type="match status" value="1"/>
</dbReference>
<keyword evidence="5 6" id="KW-0413">Isomerase</keyword>
<evidence type="ECO:0000259" key="8">
    <source>
        <dbReference type="PROSITE" id="PS50059"/>
    </source>
</evidence>
<dbReference type="PROSITE" id="PS50059">
    <property type="entry name" value="FKBP_PPIASE"/>
    <property type="match status" value="1"/>
</dbReference>
<feature type="chain" id="PRO_5038561575" description="peptidylprolyl isomerase" evidence="7">
    <location>
        <begin position="24"/>
        <end position="347"/>
    </location>
</feature>
<dbReference type="AlphaFoldDB" id="A0A940PRZ4"/>
<evidence type="ECO:0000256" key="7">
    <source>
        <dbReference type="SAM" id="SignalP"/>
    </source>
</evidence>
<evidence type="ECO:0000256" key="3">
    <source>
        <dbReference type="ARBA" id="ARBA00013194"/>
    </source>
</evidence>
<proteinExistence type="inferred from homology"/>
<sequence>MNISRALLPAALAGALLMTGCSAAGAPTKDAAGVECLASGSASSSLKVSGDIGADAKLTSKAPVTAKKLERSVITEGDGKVAKEGQSVTVSMAMFNGKTGASIQQQPASAVPLVKDTLNDWAYEGLRCALPGETVGIVAPYNDFFGSEMEPEATGLEGFTKKDSIVIVMQVEEINDAAAAEEPVAPTNEPGTLEPDELLKKAEGTAKDAPEGFPTVKLAKDGAPTITMPKGDAPKKLEVATIIEGDGETVEPGDRVYVNYRGVIWRTGEEFDSSWSRGEAANFTTTGVIGGFQQALEGQKVGSQIISVVPAEDGGYGADGLTQMGHEPDDVMVFVLDILGTVHADAK</sequence>
<comment type="similarity">
    <text evidence="2">Belongs to the FKBP-type PPIase family.</text>
</comment>
<dbReference type="PROSITE" id="PS51257">
    <property type="entry name" value="PROKAR_LIPOPROTEIN"/>
    <property type="match status" value="1"/>
</dbReference>
<reference evidence="9" key="1">
    <citation type="submission" date="2021-02" db="EMBL/GenBank/DDBJ databases">
        <title>Sequencing the genomes of 1000 actinobacteria strains.</title>
        <authorList>
            <person name="Klenk H.-P."/>
        </authorList>
    </citation>
    <scope>NUCLEOTIDE SEQUENCE</scope>
    <source>
        <strain evidence="9">DSM 22850</strain>
    </source>
</reference>
<evidence type="ECO:0000256" key="1">
    <source>
        <dbReference type="ARBA" id="ARBA00000971"/>
    </source>
</evidence>
<dbReference type="InterPro" id="IPR046357">
    <property type="entry name" value="PPIase_dom_sf"/>
</dbReference>
<dbReference type="RefSeq" id="WP_209704697.1">
    <property type="nucleotide sequence ID" value="NZ_JAFIDA010000001.1"/>
</dbReference>
<dbReference type="GO" id="GO:0003755">
    <property type="term" value="F:peptidyl-prolyl cis-trans isomerase activity"/>
    <property type="evidence" value="ECO:0007669"/>
    <property type="project" value="UniProtKB-KW"/>
</dbReference>